<dbReference type="EMBL" id="HBFQ01014791">
    <property type="protein sequence ID" value="CAD8835876.1"/>
    <property type="molecule type" value="Transcribed_RNA"/>
</dbReference>
<name>A0A7S0ZXL2_NOCSC</name>
<reference evidence="1" key="1">
    <citation type="submission" date="2021-01" db="EMBL/GenBank/DDBJ databases">
        <authorList>
            <person name="Corre E."/>
            <person name="Pelletier E."/>
            <person name="Niang G."/>
            <person name="Scheremetjew M."/>
            <person name="Finn R."/>
            <person name="Kale V."/>
            <person name="Holt S."/>
            <person name="Cochrane G."/>
            <person name="Meng A."/>
            <person name="Brown T."/>
            <person name="Cohen L."/>
        </authorList>
    </citation>
    <scope>NUCLEOTIDE SEQUENCE</scope>
</reference>
<protein>
    <submittedName>
        <fullName evidence="1">Uncharacterized protein</fullName>
    </submittedName>
</protein>
<dbReference type="AlphaFoldDB" id="A0A7S0ZXL2"/>
<proteinExistence type="predicted"/>
<sequence>MSVAEGLGSCHQLAVSGPRVGPRITFVAIVTRAKTENMACGHLLKPTRECRKHTSFRRPSMMSWSRDRVDTFSPVWHKLDKTGRGRMDEAQLLQEPQNI</sequence>
<gene>
    <name evidence="1" type="ORF">NSCI0253_LOCUS10224</name>
</gene>
<organism evidence="1">
    <name type="scientific">Noctiluca scintillans</name>
    <name type="common">Sea sparkle</name>
    <name type="synonym">Red tide dinoflagellate</name>
    <dbReference type="NCBI Taxonomy" id="2966"/>
    <lineage>
        <taxon>Eukaryota</taxon>
        <taxon>Sar</taxon>
        <taxon>Alveolata</taxon>
        <taxon>Dinophyceae</taxon>
        <taxon>Noctilucales</taxon>
        <taxon>Noctilucaceae</taxon>
        <taxon>Noctiluca</taxon>
    </lineage>
</organism>
<evidence type="ECO:0000313" key="1">
    <source>
        <dbReference type="EMBL" id="CAD8835876.1"/>
    </source>
</evidence>
<accession>A0A7S0ZXL2</accession>